<accession>A0AAU7PF69</accession>
<dbReference type="EMBL" id="PP856017">
    <property type="protein sequence ID" value="XBS47619.1"/>
    <property type="molecule type" value="Genomic_DNA"/>
</dbReference>
<dbReference type="InterPro" id="IPR055907">
    <property type="entry name" value="DUF7484"/>
</dbReference>
<dbReference type="Pfam" id="PF24302">
    <property type="entry name" value="DUF7484"/>
    <property type="match status" value="1"/>
</dbReference>
<evidence type="ECO:0000313" key="1">
    <source>
        <dbReference type="EMBL" id="XBS47619.1"/>
    </source>
</evidence>
<reference evidence="1" key="1">
    <citation type="submission" date="2024-05" db="EMBL/GenBank/DDBJ databases">
        <title>Isolation and characterization of the novel Burkholderia jumbo bacteriophage Surprise13.</title>
        <authorList>
            <person name="Supina B.S.I."/>
            <person name="Dennis J."/>
        </authorList>
    </citation>
    <scope>NUCLEOTIDE SEQUENCE</scope>
</reference>
<proteinExistence type="predicted"/>
<name>A0AAU7PF69_9VIRU</name>
<gene>
    <name evidence="1" type="ORF">SURPRISE13_012</name>
</gene>
<organism evidence="1">
    <name type="scientific">Burkholderia phage vB_BgluM-SURPRISE13</name>
    <dbReference type="NCBI Taxonomy" id="3159457"/>
    <lineage>
        <taxon>Viruses</taxon>
    </lineage>
</organism>
<protein>
    <recommendedName>
        <fullName evidence="2">Virion structural protein</fullName>
    </recommendedName>
</protein>
<evidence type="ECO:0008006" key="2">
    <source>
        <dbReference type="Google" id="ProtNLM"/>
    </source>
</evidence>
<sequence>MHSGGAIEKAITELKFIIPEEILDLVFLKKAYFYRDRPTNLDREIIKKVIAPRVMVDCSLIGGTDYIVPLMDIYREMTEEWMAIYRIPKEFTDNRSIMSILGIMYINPYMVSAEAGNSTCGWSHIMATTQAVLDAMAPVPNFASSDVQLEGENVIVIRDARVLPVYSYARVILSYDEYMSNITPRSYIAFAKMCELAVKSYIWKNRVIPLDRGELTAGVTLGAIKEVIDEYKDAEQMYQDYRKDVMRKVLMLNDPQRRRRHITRIVGGYK</sequence>